<dbReference type="Proteomes" id="UP000193484">
    <property type="component" value="Unassembled WGS sequence"/>
</dbReference>
<dbReference type="RefSeq" id="WP_085094903.1">
    <property type="nucleotide sequence ID" value="NZ_AP022603.1"/>
</dbReference>
<evidence type="ECO:0000313" key="2">
    <source>
        <dbReference type="Proteomes" id="UP000193484"/>
    </source>
</evidence>
<name>A0A1X1RFB8_MYCFA</name>
<accession>A0A1X1RFB8</accession>
<dbReference type="STRING" id="1793.AWC04_08040"/>
<gene>
    <name evidence="1" type="ORF">AWC04_08040</name>
</gene>
<comment type="caution">
    <text evidence="1">The sequence shown here is derived from an EMBL/GenBank/DDBJ whole genome shotgun (WGS) entry which is preliminary data.</text>
</comment>
<keyword evidence="2" id="KW-1185">Reference proteome</keyword>
<dbReference type="AlphaFoldDB" id="A0A1X1RFB8"/>
<protein>
    <submittedName>
        <fullName evidence="1">Uncharacterized protein</fullName>
    </submittedName>
</protein>
<dbReference type="EMBL" id="LQOJ01000030">
    <property type="protein sequence ID" value="ORV04539.1"/>
    <property type="molecule type" value="Genomic_DNA"/>
</dbReference>
<dbReference type="OrthoDB" id="4764332at2"/>
<reference evidence="1 2" key="1">
    <citation type="submission" date="2016-01" db="EMBL/GenBank/DDBJ databases">
        <title>The new phylogeny of the genus Mycobacterium.</title>
        <authorList>
            <person name="Tarcisio F."/>
            <person name="Conor M."/>
            <person name="Antonella G."/>
            <person name="Elisabetta G."/>
            <person name="Giulia F.S."/>
            <person name="Sara T."/>
            <person name="Anna F."/>
            <person name="Clotilde B."/>
            <person name="Roberto B."/>
            <person name="Veronica D.S."/>
            <person name="Fabio R."/>
            <person name="Monica P."/>
            <person name="Olivier J."/>
            <person name="Enrico T."/>
            <person name="Nicola S."/>
        </authorList>
    </citation>
    <scope>NUCLEOTIDE SEQUENCE [LARGE SCALE GENOMIC DNA]</scope>
    <source>
        <strain evidence="1 2">DSM 44179</strain>
    </source>
</reference>
<proteinExistence type="predicted"/>
<sequence>MSQPTPTPLLKAKSQAIRAAAAATAITAATALTVGLVGPTAVSYVSSAGQSEVSVTQPRTVSADVQLAAIGDMIGIYGVGPVFQALRMAGMGNPRSIITGAVNLIGNDALTQAAETLLDALEAISPIDARVPGFGPAGVYDAVNGLEYSAGIFGGLDDIVEILEDLEWIPGLGDDIAAVANNLATVLNQRRAIILGTGLGGTDAAIALRQMIADVQSDSELWGDDHNGVTGVVAVLLRNPSRPGGGLMALVTPISDLVGLNFSNPEAGSFTNEDAESNDSGLATKVLNISITDIGWKYDLVSDAPSSMNPLAWANSVAGVVMPTYLLPADLSTAGGAIGDMIYPGVVNALMDAAQVTLDPTGGQGSSLLLQGTELEVVGDAVDGVLGDVLGAIGDSVGLEIDFPFAGDATYITYDSGNLPLLEPFHVLPRLLGYTGATVSTPIVDSFENVLTQMVDAGYKDVKVTDVDGDGVLEFARTTAGIAAGAAEQTDLFLLPDYLNWAQRFEIPQTVFDSTISGIQDSLLNPAAYKYNLWGWNAGEFINDNELLLSVSEAVNNGIDAVKGPINQLINSGQEALGPVAETLDTASGQVNGLLLAARGVVGGKVDVSPYLWDANRKVNDLTSGLDDGGIPGVVTRAFESLTGGLAGSQTQQLRVASDPEPSSAKDALAALGGKTLLSDSKLSNDAKEVAAALKDPSAALKGVGDGARIKESLGKVKGNLAAEKTRADRLVGAVKSGKPENVVKTVTGNAKERVTQVAKDLNDGAKKVEKTVKKVTGQDAA</sequence>
<organism evidence="1 2">
    <name type="scientific">Mycolicibacterium fallax</name>
    <name type="common">Mycobacterium fallax</name>
    <dbReference type="NCBI Taxonomy" id="1793"/>
    <lineage>
        <taxon>Bacteria</taxon>
        <taxon>Bacillati</taxon>
        <taxon>Actinomycetota</taxon>
        <taxon>Actinomycetes</taxon>
        <taxon>Mycobacteriales</taxon>
        <taxon>Mycobacteriaceae</taxon>
        <taxon>Mycolicibacterium</taxon>
    </lineage>
</organism>
<evidence type="ECO:0000313" key="1">
    <source>
        <dbReference type="EMBL" id="ORV04539.1"/>
    </source>
</evidence>